<dbReference type="EMBL" id="WUFT01000016">
    <property type="protein sequence ID" value="NEJ73443.1"/>
    <property type="molecule type" value="Genomic_DNA"/>
</dbReference>
<organism evidence="7 8">
    <name type="scientific">Rhizobium phaseoli</name>
    <dbReference type="NCBI Taxonomy" id="396"/>
    <lineage>
        <taxon>Bacteria</taxon>
        <taxon>Pseudomonadati</taxon>
        <taxon>Pseudomonadota</taxon>
        <taxon>Alphaproteobacteria</taxon>
        <taxon>Hyphomicrobiales</taxon>
        <taxon>Rhizobiaceae</taxon>
        <taxon>Rhizobium/Agrobacterium group</taxon>
        <taxon>Rhizobium</taxon>
    </lineage>
</organism>
<feature type="transmembrane region" description="Helical" evidence="5">
    <location>
        <begin position="98"/>
        <end position="120"/>
    </location>
</feature>
<evidence type="ECO:0000256" key="4">
    <source>
        <dbReference type="ARBA" id="ARBA00023136"/>
    </source>
</evidence>
<accession>A0A7K3UIA6</accession>
<evidence type="ECO:0000256" key="2">
    <source>
        <dbReference type="ARBA" id="ARBA00022692"/>
    </source>
</evidence>
<keyword evidence="3 5" id="KW-1133">Transmembrane helix</keyword>
<evidence type="ECO:0000256" key="1">
    <source>
        <dbReference type="ARBA" id="ARBA00004127"/>
    </source>
</evidence>
<proteinExistence type="predicted"/>
<feature type="domain" description="DUF202" evidence="6">
    <location>
        <begin position="19"/>
        <end position="79"/>
    </location>
</feature>
<sequence length="127" mass="13510">MSEDNHQGPERRTVLAADRTIYAAERTYAAWMRTGLTALASGIGAKALLADVVPEILIVTTGTILVAFSAFCFIVAVIREFRPGPPPPEPDVKKIPSVLLLVVSGFLVIVSIATLFGVWFGRSGSPG</sequence>
<evidence type="ECO:0000313" key="7">
    <source>
        <dbReference type="EMBL" id="NEJ73443.1"/>
    </source>
</evidence>
<dbReference type="AlphaFoldDB" id="A0A7K3UIA6"/>
<protein>
    <submittedName>
        <fullName evidence="7">DUF202 domain-containing protein</fullName>
    </submittedName>
</protein>
<dbReference type="Proteomes" id="UP000471753">
    <property type="component" value="Unassembled WGS sequence"/>
</dbReference>
<gene>
    <name evidence="7" type="ORF">GR197_23365</name>
</gene>
<dbReference type="RefSeq" id="WP_164013864.1">
    <property type="nucleotide sequence ID" value="NZ_WUFT01000016.1"/>
</dbReference>
<comment type="caution">
    <text evidence="7">The sequence shown here is derived from an EMBL/GenBank/DDBJ whole genome shotgun (WGS) entry which is preliminary data.</text>
</comment>
<reference evidence="7 8" key="1">
    <citation type="submission" date="2019-12" db="EMBL/GenBank/DDBJ databases">
        <title>Rhizobium genotypes associated with high levels of biological nitrogen fixation by grain legumes in a temperate-maritime cropping system.</title>
        <authorList>
            <person name="Maluk M."/>
            <person name="Francesc Ferrando Molina F."/>
            <person name="Lopez Del Egido L."/>
            <person name="Lafos M."/>
            <person name="Langarica-Fuentes A."/>
            <person name="Gebre Yohannes G."/>
            <person name="Young M.W."/>
            <person name="Martin P."/>
            <person name="Gantlett R."/>
            <person name="Kenicer G."/>
            <person name="Hawes C."/>
            <person name="Begg G.S."/>
            <person name="Quilliam R.S."/>
            <person name="Squire G.R."/>
            <person name="Poole P.S."/>
            <person name="Young P.W."/>
            <person name="Iannetta P.M."/>
            <person name="James E.K."/>
        </authorList>
    </citation>
    <scope>NUCLEOTIDE SEQUENCE [LARGE SCALE GENOMIC DNA]</scope>
    <source>
        <strain evidence="7 8">JHI366</strain>
    </source>
</reference>
<evidence type="ECO:0000259" key="6">
    <source>
        <dbReference type="Pfam" id="PF02656"/>
    </source>
</evidence>
<keyword evidence="4 5" id="KW-0472">Membrane</keyword>
<evidence type="ECO:0000313" key="8">
    <source>
        <dbReference type="Proteomes" id="UP000471753"/>
    </source>
</evidence>
<keyword evidence="2 5" id="KW-0812">Transmembrane</keyword>
<comment type="subcellular location">
    <subcellularLocation>
        <location evidence="1">Endomembrane system</location>
        <topology evidence="1">Multi-pass membrane protein</topology>
    </subcellularLocation>
</comment>
<dbReference type="Pfam" id="PF02656">
    <property type="entry name" value="DUF202"/>
    <property type="match status" value="1"/>
</dbReference>
<name>A0A7K3UIA6_9HYPH</name>
<evidence type="ECO:0000256" key="3">
    <source>
        <dbReference type="ARBA" id="ARBA00022989"/>
    </source>
</evidence>
<dbReference type="GO" id="GO:0012505">
    <property type="term" value="C:endomembrane system"/>
    <property type="evidence" value="ECO:0007669"/>
    <property type="project" value="UniProtKB-SubCell"/>
</dbReference>
<feature type="transmembrane region" description="Helical" evidence="5">
    <location>
        <begin position="56"/>
        <end position="78"/>
    </location>
</feature>
<dbReference type="InterPro" id="IPR003807">
    <property type="entry name" value="DUF202"/>
</dbReference>
<evidence type="ECO:0000256" key="5">
    <source>
        <dbReference type="SAM" id="Phobius"/>
    </source>
</evidence>